<feature type="region of interest" description="Disordered" evidence="1">
    <location>
        <begin position="57"/>
        <end position="79"/>
    </location>
</feature>
<keyword evidence="3" id="KW-1185">Reference proteome</keyword>
<feature type="compositionally biased region" description="Basic and acidic residues" evidence="1">
    <location>
        <begin position="210"/>
        <end position="220"/>
    </location>
</feature>
<dbReference type="OrthoDB" id="8005824at2"/>
<evidence type="ECO:0000256" key="1">
    <source>
        <dbReference type="SAM" id="MobiDB-lite"/>
    </source>
</evidence>
<evidence type="ECO:0000313" key="2">
    <source>
        <dbReference type="EMBL" id="GEP11760.1"/>
    </source>
</evidence>
<dbReference type="RefSeq" id="WP_147048174.1">
    <property type="nucleotide sequence ID" value="NZ_BJZV01000023.1"/>
</dbReference>
<comment type="caution">
    <text evidence="2">The sequence shown here is derived from an EMBL/GenBank/DDBJ whole genome shotgun (WGS) entry which is preliminary data.</text>
</comment>
<gene>
    <name evidence="2" type="ORF">MGN01_36050</name>
</gene>
<proteinExistence type="predicted"/>
<evidence type="ECO:0008006" key="4">
    <source>
        <dbReference type="Google" id="ProtNLM"/>
    </source>
</evidence>
<name>A0A512JP71_9HYPH</name>
<dbReference type="AlphaFoldDB" id="A0A512JP71"/>
<organism evidence="2 3">
    <name type="scientific">Methylobacterium gnaphalii</name>
    <dbReference type="NCBI Taxonomy" id="1010610"/>
    <lineage>
        <taxon>Bacteria</taxon>
        <taxon>Pseudomonadati</taxon>
        <taxon>Pseudomonadota</taxon>
        <taxon>Alphaproteobacteria</taxon>
        <taxon>Hyphomicrobiales</taxon>
        <taxon>Methylobacteriaceae</taxon>
        <taxon>Methylobacterium</taxon>
    </lineage>
</organism>
<dbReference type="Proteomes" id="UP000321750">
    <property type="component" value="Unassembled WGS sequence"/>
</dbReference>
<dbReference type="EMBL" id="BJZV01000023">
    <property type="protein sequence ID" value="GEP11760.1"/>
    <property type="molecule type" value="Genomic_DNA"/>
</dbReference>
<evidence type="ECO:0000313" key="3">
    <source>
        <dbReference type="Proteomes" id="UP000321750"/>
    </source>
</evidence>
<sequence length="226" mass="24679">MLYDQFRAQIAGAAPDRLSEVSKALWQAFAAGVIGEAGATELAAEIEARVLLGRSAPTPRKPARVGSRPRSSDSMERRRRWAASGYMPPPIAARFTLAEAAALAVVAAEINKRGDCRLSIEHVAALAGVARSSVKRALREARALGLVTIEERRLSRYRSETNVVRIIDRAWLSWLALRTCRGGGVQTGTGTNTRDSSCSRKGRRNPLKATKGENRYEVAGRKRRRG</sequence>
<protein>
    <recommendedName>
        <fullName evidence="4">Helix-turn-helix domain-containing protein</fullName>
    </recommendedName>
</protein>
<feature type="region of interest" description="Disordered" evidence="1">
    <location>
        <begin position="185"/>
        <end position="226"/>
    </location>
</feature>
<reference evidence="2 3" key="1">
    <citation type="submission" date="2019-07" db="EMBL/GenBank/DDBJ databases">
        <title>Whole genome shotgun sequence of Methylobacterium gnaphalii NBRC 107716.</title>
        <authorList>
            <person name="Hosoyama A."/>
            <person name="Uohara A."/>
            <person name="Ohji S."/>
            <person name="Ichikawa N."/>
        </authorList>
    </citation>
    <scope>NUCLEOTIDE SEQUENCE [LARGE SCALE GENOMIC DNA]</scope>
    <source>
        <strain evidence="2 3">NBRC 107716</strain>
    </source>
</reference>
<accession>A0A512JP71</accession>